<proteinExistence type="inferred from homology"/>
<dbReference type="AlphaFoldDB" id="D8MKH8"/>
<dbReference type="KEGG" id="ebi:EbC_01030"/>
<keyword evidence="4" id="KW-1185">Reference proteome</keyword>
<protein>
    <submittedName>
        <fullName evidence="3">Putative portal vertex protein</fullName>
    </submittedName>
</protein>
<reference evidence="3 4" key="1">
    <citation type="journal article" date="2010" name="BMC Genomics">
        <title>Genome comparison of the epiphytic bacteria Erwinia billingiae and E. tasmaniensis with the pear pathogen E. pyrifoliae.</title>
        <authorList>
            <person name="Kube M."/>
            <person name="Migdoll A.M."/>
            <person name="Gehring I."/>
            <person name="Heitmann K."/>
            <person name="Mayer Y."/>
            <person name="Kuhl H."/>
            <person name="Knaust F."/>
            <person name="Geider K."/>
            <person name="Reinhardt R."/>
        </authorList>
    </citation>
    <scope>NUCLEOTIDE SEQUENCE [LARGE SCALE GENOMIC DNA]</scope>
    <source>
        <strain evidence="3 4">Eb661</strain>
    </source>
</reference>
<feature type="region of interest" description="Disordered" evidence="2">
    <location>
        <begin position="1"/>
        <end position="23"/>
    </location>
</feature>
<dbReference type="RefSeq" id="WP_013200141.1">
    <property type="nucleotide sequence ID" value="NC_014306.1"/>
</dbReference>
<name>D8MKH8_ERWBE</name>
<dbReference type="InterPro" id="IPR030935">
    <property type="entry name" value="PBSX_Proteobac"/>
</dbReference>
<comment type="similarity">
    <text evidence="1">Belongs to the phage portal family. PBSX subfamily.</text>
</comment>
<sequence>MSRSRKNNNTLSCVKTNESLPAGDSLQQPIEEIQSFSFGEPTAIMDQRDLQDCMECAKNGRWYEPPISTYGLARMVEGAVHHQSPLIFKRNVIMSCFKPHPLLSRQDASAFIMDYLVFGNAYLELRENMLGQPLKLKHSLAKYTRRGEDLDQYWFVTYYGEDYAFPPGKVYHLRSPSIHQEIYGTPEYMSAMQSILLNGEATLFRRNYYINGSHAGVIVYLTDPVANSGDVEKLKRSLKDARGGGAFKNLFVYAAGGKKDGLQILPFSQIAAKDEFTGIKDATRDDMLAIHRVPPQLMGVLPNNTGGLGDIEKAAKVFAINELYPIQSVLKDLNDWLGIEVFDFTPYALAETAARS</sequence>
<dbReference type="NCBIfam" id="TIGR01540">
    <property type="entry name" value="portal_PBSX"/>
    <property type="match status" value="1"/>
</dbReference>
<evidence type="ECO:0000313" key="3">
    <source>
        <dbReference type="EMBL" id="CAX57634.1"/>
    </source>
</evidence>
<dbReference type="eggNOG" id="COG4695">
    <property type="taxonomic scope" value="Bacteria"/>
</dbReference>
<dbReference type="Proteomes" id="UP000008793">
    <property type="component" value="Chromosome"/>
</dbReference>
<gene>
    <name evidence="3" type="primary">gpQ</name>
    <name evidence="3" type="ordered locus">EbC_01030</name>
</gene>
<feature type="compositionally biased region" description="Polar residues" evidence="2">
    <location>
        <begin position="7"/>
        <end position="19"/>
    </location>
</feature>
<evidence type="ECO:0000313" key="4">
    <source>
        <dbReference type="Proteomes" id="UP000008793"/>
    </source>
</evidence>
<evidence type="ECO:0000256" key="2">
    <source>
        <dbReference type="SAM" id="MobiDB-lite"/>
    </source>
</evidence>
<evidence type="ECO:0000256" key="1">
    <source>
        <dbReference type="ARBA" id="ARBA00006799"/>
    </source>
</evidence>
<dbReference type="GeneID" id="90510073"/>
<dbReference type="PIRSF" id="PIRSF018494">
    <property type="entry name" value="PBSX_VPQ"/>
    <property type="match status" value="1"/>
</dbReference>
<dbReference type="STRING" id="634500.EbC_01030"/>
<dbReference type="HOGENOM" id="CLU_068879_0_0_6"/>
<dbReference type="Pfam" id="PF04860">
    <property type="entry name" value="Phage_portal"/>
    <property type="match status" value="1"/>
</dbReference>
<organism evidence="4">
    <name type="scientific">Erwinia billingiae (strain Eb661)</name>
    <dbReference type="NCBI Taxonomy" id="634500"/>
    <lineage>
        <taxon>Bacteria</taxon>
        <taxon>Pseudomonadati</taxon>
        <taxon>Pseudomonadota</taxon>
        <taxon>Gammaproteobacteria</taxon>
        <taxon>Enterobacterales</taxon>
        <taxon>Erwiniaceae</taxon>
        <taxon>Erwinia</taxon>
    </lineage>
</organism>
<dbReference type="EMBL" id="FP236843">
    <property type="protein sequence ID" value="CAX57634.1"/>
    <property type="molecule type" value="Genomic_DNA"/>
</dbReference>
<dbReference type="InterPro" id="IPR006430">
    <property type="entry name" value="Phage_portal_PBSX"/>
</dbReference>
<accession>D8MKH8</accession>
<dbReference type="InterPro" id="IPR006944">
    <property type="entry name" value="Phage/GTA_portal"/>
</dbReference>